<dbReference type="PANTHER" id="PTHR46558:SF4">
    <property type="entry name" value="DNA-BIDING PHAGE PROTEIN"/>
    <property type="match status" value="1"/>
</dbReference>
<dbReference type="GO" id="GO:0005506">
    <property type="term" value="F:iron ion binding"/>
    <property type="evidence" value="ECO:0007669"/>
    <property type="project" value="InterPro"/>
</dbReference>
<dbReference type="SMART" id="SM00530">
    <property type="entry name" value="HTH_XRE"/>
    <property type="match status" value="1"/>
</dbReference>
<reference evidence="4" key="1">
    <citation type="submission" date="2016-11" db="EMBL/GenBank/DDBJ databases">
        <authorList>
            <person name="Varghese N."/>
            <person name="Submissions S."/>
        </authorList>
    </citation>
    <scope>NUCLEOTIDE SEQUENCE [LARGE SCALE GENOMIC DNA]</scope>
    <source>
        <strain evidence="4">DSM 2635</strain>
    </source>
</reference>
<dbReference type="OrthoDB" id="9813152at2"/>
<evidence type="ECO:0000259" key="2">
    <source>
        <dbReference type="PROSITE" id="PS50943"/>
    </source>
</evidence>
<dbReference type="Pfam" id="PF01381">
    <property type="entry name" value="HTH_3"/>
    <property type="match status" value="1"/>
</dbReference>
<dbReference type="GO" id="GO:0016491">
    <property type="term" value="F:oxidoreductase activity"/>
    <property type="evidence" value="ECO:0007669"/>
    <property type="project" value="InterPro"/>
</dbReference>
<evidence type="ECO:0000256" key="1">
    <source>
        <dbReference type="ARBA" id="ARBA00023125"/>
    </source>
</evidence>
<sequence length="198" mass="22494">MDCIKIGKLIASLRKEKKMTQKDLANKLGVLNKTVSKWECGMGCPDLSYWSDLSSILGVDIVQMMEGEITSNKIDSGNINKIHFYVCSDCGNILLSTGSASIFCCGRKLEYLTPAITPEEFDITEVEMDADYYITFNHMMEKEHYISFVAYMKNDKVLLNRLYPEQSPCFRIPLNRGHGGKLYLYCIKHGLKISSDIF</sequence>
<keyword evidence="4" id="KW-1185">Reference proteome</keyword>
<dbReference type="CDD" id="cd00093">
    <property type="entry name" value="HTH_XRE"/>
    <property type="match status" value="1"/>
</dbReference>
<evidence type="ECO:0000313" key="3">
    <source>
        <dbReference type="EMBL" id="SHH14216.1"/>
    </source>
</evidence>
<dbReference type="STRING" id="1121321.SAMN04488530_1222"/>
<protein>
    <submittedName>
        <fullName evidence="3">Helix-turn-helix</fullName>
    </submittedName>
</protein>
<dbReference type="Proteomes" id="UP000243255">
    <property type="component" value="Unassembled WGS sequence"/>
</dbReference>
<dbReference type="InterPro" id="IPR036073">
    <property type="entry name" value="Desulfoferrodoxin_Fe-bd_dom_sf"/>
</dbReference>
<dbReference type="PROSITE" id="PS50943">
    <property type="entry name" value="HTH_CROC1"/>
    <property type="match status" value="1"/>
</dbReference>
<dbReference type="SUPFAM" id="SSF49367">
    <property type="entry name" value="Superoxide reductase-like"/>
    <property type="match status" value="1"/>
</dbReference>
<dbReference type="GO" id="GO:0003677">
    <property type="term" value="F:DNA binding"/>
    <property type="evidence" value="ECO:0007669"/>
    <property type="project" value="UniProtKB-KW"/>
</dbReference>
<dbReference type="EMBL" id="FQWX01000022">
    <property type="protein sequence ID" value="SHH14216.1"/>
    <property type="molecule type" value="Genomic_DNA"/>
</dbReference>
<feature type="domain" description="HTH cro/C1-type" evidence="2">
    <location>
        <begin position="10"/>
        <end position="64"/>
    </location>
</feature>
<dbReference type="InterPro" id="IPR010982">
    <property type="entry name" value="Lambda_DNA-bd_dom_sf"/>
</dbReference>
<dbReference type="PANTHER" id="PTHR46558">
    <property type="entry name" value="TRACRIPTIONAL REGULATORY PROTEIN-RELATED-RELATED"/>
    <property type="match status" value="1"/>
</dbReference>
<name>A0A1M5QJX4_9FIRM</name>
<organism evidence="3 4">
    <name type="scientific">Asaccharospora irregularis DSM 2635</name>
    <dbReference type="NCBI Taxonomy" id="1121321"/>
    <lineage>
        <taxon>Bacteria</taxon>
        <taxon>Bacillati</taxon>
        <taxon>Bacillota</taxon>
        <taxon>Clostridia</taxon>
        <taxon>Peptostreptococcales</taxon>
        <taxon>Peptostreptococcaceae</taxon>
        <taxon>Asaccharospora</taxon>
    </lineage>
</organism>
<dbReference type="RefSeq" id="WP_073126560.1">
    <property type="nucleotide sequence ID" value="NZ_BAABCH010000016.1"/>
</dbReference>
<evidence type="ECO:0000313" key="4">
    <source>
        <dbReference type="Proteomes" id="UP000243255"/>
    </source>
</evidence>
<dbReference type="Gene3D" id="1.10.260.40">
    <property type="entry name" value="lambda repressor-like DNA-binding domains"/>
    <property type="match status" value="1"/>
</dbReference>
<accession>A0A1M5QJX4</accession>
<dbReference type="SUPFAM" id="SSF47413">
    <property type="entry name" value="lambda repressor-like DNA-binding domains"/>
    <property type="match status" value="1"/>
</dbReference>
<proteinExistence type="predicted"/>
<dbReference type="AlphaFoldDB" id="A0A1M5QJX4"/>
<dbReference type="InterPro" id="IPR001387">
    <property type="entry name" value="Cro/C1-type_HTH"/>
</dbReference>
<dbReference type="Gene3D" id="2.60.40.730">
    <property type="entry name" value="SOR catalytic domain"/>
    <property type="match status" value="1"/>
</dbReference>
<keyword evidence="1" id="KW-0238">DNA-binding</keyword>
<gene>
    <name evidence="3" type="ORF">SAMN04488530_1222</name>
</gene>